<proteinExistence type="predicted"/>
<evidence type="ECO:0000313" key="1">
    <source>
        <dbReference type="EMBL" id="MBW9055267.1"/>
    </source>
</evidence>
<gene>
    <name evidence="1" type="ORF">JNB85_22945</name>
</gene>
<dbReference type="InterPro" id="IPR010323">
    <property type="entry name" value="DUF924"/>
</dbReference>
<comment type="caution">
    <text evidence="1">The sequence shown here is derived from an EMBL/GenBank/DDBJ whole genome shotgun (WGS) entry which is preliminary data.</text>
</comment>
<reference evidence="1 2" key="1">
    <citation type="journal article" date="2021" name="MBio">
        <title>Poor Competitiveness of Bradyrhizobium in Pigeon Pea Root Colonization in Indian Soils.</title>
        <authorList>
            <person name="Chalasani D."/>
            <person name="Basu A."/>
            <person name="Pullabhotla S.V.S.R.N."/>
            <person name="Jorrin B."/>
            <person name="Neal A.L."/>
            <person name="Poole P.S."/>
            <person name="Podile A.R."/>
            <person name="Tkacz A."/>
        </authorList>
    </citation>
    <scope>NUCLEOTIDE SEQUENCE [LARGE SCALE GENOMIC DNA]</scope>
    <source>
        <strain evidence="1 2">HU56</strain>
    </source>
</reference>
<dbReference type="Proteomes" id="UP000717752">
    <property type="component" value="Unassembled WGS sequence"/>
</dbReference>
<dbReference type="Gene3D" id="1.25.40.10">
    <property type="entry name" value="Tetratricopeptide repeat domain"/>
    <property type="match status" value="1"/>
</dbReference>
<dbReference type="InterPro" id="IPR011990">
    <property type="entry name" value="TPR-like_helical_dom_sf"/>
</dbReference>
<dbReference type="SUPFAM" id="SSF48452">
    <property type="entry name" value="TPR-like"/>
    <property type="match status" value="1"/>
</dbReference>
<organism evidence="1 2">
    <name type="scientific">Rhizobium mesosinicum</name>
    <dbReference type="NCBI Taxonomy" id="335017"/>
    <lineage>
        <taxon>Bacteria</taxon>
        <taxon>Pseudomonadati</taxon>
        <taxon>Pseudomonadota</taxon>
        <taxon>Alphaproteobacteria</taxon>
        <taxon>Hyphomicrobiales</taxon>
        <taxon>Rhizobiaceae</taxon>
        <taxon>Rhizobium/Agrobacterium group</taxon>
        <taxon>Rhizobium</taxon>
    </lineage>
</organism>
<dbReference type="EMBL" id="JAEUAK010000010">
    <property type="protein sequence ID" value="MBW9055267.1"/>
    <property type="molecule type" value="Genomic_DNA"/>
</dbReference>
<evidence type="ECO:0000313" key="2">
    <source>
        <dbReference type="Proteomes" id="UP000717752"/>
    </source>
</evidence>
<dbReference type="Gene3D" id="1.20.58.320">
    <property type="entry name" value="TPR-like"/>
    <property type="match status" value="1"/>
</dbReference>
<sequence length="185" mass="21171">MNTDIVCTPGEVYDFWFVRCSREEWFNSTAELDEEIRARFRATHLSLARSVTEEWRSSPESRLAAVIVLDQFPRNIYRATPLAFATDGLALREAKMALAVGADHAVEDIRRTFFYMPFEHAEDLVEQDRSVALFTALGDEEFRDYALRHREVIATYGRFPHRNAVIGRESSEAELAYLALPGSGF</sequence>
<dbReference type="RefSeq" id="WP_220336592.1">
    <property type="nucleotide sequence ID" value="NZ_JAEUAK010000010.1"/>
</dbReference>
<name>A0ABS7GZ22_9HYPH</name>
<keyword evidence="2" id="KW-1185">Reference proteome</keyword>
<accession>A0ABS7GZ22</accession>
<dbReference type="Pfam" id="PF06041">
    <property type="entry name" value="DUF924"/>
    <property type="match status" value="1"/>
</dbReference>
<protein>
    <submittedName>
        <fullName evidence="1">DUF924 domain-containing protein</fullName>
    </submittedName>
</protein>